<dbReference type="HOGENOM" id="CLU_1515227_0_0_5"/>
<evidence type="ECO:0000259" key="3">
    <source>
        <dbReference type="Pfam" id="PF18602"/>
    </source>
</evidence>
<dbReference type="InterPro" id="IPR041238">
    <property type="entry name" value="Rap1a"/>
</dbReference>
<evidence type="ECO:0000313" key="4">
    <source>
        <dbReference type="EMBL" id="CDO58869.1"/>
    </source>
</evidence>
<name>X5MDX7_9HYPH</name>
<feature type="compositionally biased region" description="Low complexity" evidence="1">
    <location>
        <begin position="143"/>
        <end position="163"/>
    </location>
</feature>
<reference evidence="4 5" key="1">
    <citation type="journal article" date="2014" name="Front. Genet.">
        <title>Genome and metabolic network of "Candidatus Phaeomarinobacter ectocarpi" Ec32, a new candidate genus of Alphaproteobacteria frequently associated with brown algae.</title>
        <authorList>
            <person name="Dittami S.M."/>
            <person name="Barbeyron T."/>
            <person name="Boyen C."/>
            <person name="Cambefort J."/>
            <person name="Collet G."/>
            <person name="Delage L."/>
            <person name="Gobet A."/>
            <person name="Groisillier A."/>
            <person name="Leblanc C."/>
            <person name="Michel G."/>
            <person name="Scornet D."/>
            <person name="Siegel A."/>
            <person name="Tapia J.E."/>
            <person name="Tonon T."/>
        </authorList>
    </citation>
    <scope>NUCLEOTIDE SEQUENCE [LARGE SCALE GENOMIC DNA]</scope>
    <source>
        <strain evidence="4 5">Ec32</strain>
    </source>
</reference>
<accession>X5MDX7</accession>
<feature type="domain" description="Rap1a immunity protein" evidence="3">
    <location>
        <begin position="49"/>
        <end position="136"/>
    </location>
</feature>
<dbReference type="OrthoDB" id="9866973at2"/>
<dbReference type="Pfam" id="PF18602">
    <property type="entry name" value="Rap1a"/>
    <property type="match status" value="1"/>
</dbReference>
<dbReference type="Proteomes" id="UP000032160">
    <property type="component" value="Chromosome I"/>
</dbReference>
<evidence type="ECO:0000313" key="5">
    <source>
        <dbReference type="Proteomes" id="UP000032160"/>
    </source>
</evidence>
<feature type="chain" id="PRO_5004958848" description="Rap1a immunity protein domain-containing protein" evidence="2">
    <location>
        <begin position="44"/>
        <end position="177"/>
    </location>
</feature>
<dbReference type="KEGG" id="pect:BN1012_Phect655"/>
<proteinExistence type="predicted"/>
<evidence type="ECO:0000256" key="1">
    <source>
        <dbReference type="SAM" id="MobiDB-lite"/>
    </source>
</evidence>
<organism evidence="4 5">
    <name type="scientific">Candidatus Phaeomarinibacter ectocarpi</name>
    <dbReference type="NCBI Taxonomy" id="1458461"/>
    <lineage>
        <taxon>Bacteria</taxon>
        <taxon>Pseudomonadati</taxon>
        <taxon>Pseudomonadota</taxon>
        <taxon>Alphaproteobacteria</taxon>
        <taxon>Hyphomicrobiales</taxon>
        <taxon>Parvibaculaceae</taxon>
        <taxon>Candidatus Phaeomarinibacter</taxon>
    </lineage>
</organism>
<dbReference type="EMBL" id="HG966617">
    <property type="protein sequence ID" value="CDO58869.1"/>
    <property type="molecule type" value="Genomic_DNA"/>
</dbReference>
<protein>
    <recommendedName>
        <fullName evidence="3">Rap1a immunity protein domain-containing protein</fullName>
    </recommendedName>
</protein>
<dbReference type="STRING" id="1458461.BN1012_Phect655"/>
<sequence length="177" mass="18635">MKILSHLRSSAGPASASKGSSALTCAVAAALTVFFFLPQPANAQWVSTKELVDNFCEDEAAEESAFCAGYVAGALHVLMAPPELMPTGQFCIEVDKQPKLSAIADRLTTLRKEQPELEDTPAFTVIAAIIERGFPCPEDIIDPNAPTIQQPAAQAPAPAAPQEPSTPSDLFGLPSSE</sequence>
<keyword evidence="5" id="KW-1185">Reference proteome</keyword>
<dbReference type="RefSeq" id="WP_043949705.1">
    <property type="nucleotide sequence ID" value="NZ_HG966617.1"/>
</dbReference>
<evidence type="ECO:0000256" key="2">
    <source>
        <dbReference type="SAM" id="SignalP"/>
    </source>
</evidence>
<keyword evidence="2" id="KW-0732">Signal</keyword>
<feature type="region of interest" description="Disordered" evidence="1">
    <location>
        <begin position="139"/>
        <end position="177"/>
    </location>
</feature>
<gene>
    <name evidence="4" type="ORF">BN1012_Phect655</name>
</gene>
<dbReference type="AlphaFoldDB" id="X5MDX7"/>
<feature type="signal peptide" evidence="2">
    <location>
        <begin position="1"/>
        <end position="43"/>
    </location>
</feature>